<organism evidence="1 2">
    <name type="scientific">Psophocarpus tetragonolobus</name>
    <name type="common">Winged bean</name>
    <name type="synonym">Dolichos tetragonolobus</name>
    <dbReference type="NCBI Taxonomy" id="3891"/>
    <lineage>
        <taxon>Eukaryota</taxon>
        <taxon>Viridiplantae</taxon>
        <taxon>Streptophyta</taxon>
        <taxon>Embryophyta</taxon>
        <taxon>Tracheophyta</taxon>
        <taxon>Spermatophyta</taxon>
        <taxon>Magnoliopsida</taxon>
        <taxon>eudicotyledons</taxon>
        <taxon>Gunneridae</taxon>
        <taxon>Pentapetalae</taxon>
        <taxon>rosids</taxon>
        <taxon>fabids</taxon>
        <taxon>Fabales</taxon>
        <taxon>Fabaceae</taxon>
        <taxon>Papilionoideae</taxon>
        <taxon>50 kb inversion clade</taxon>
        <taxon>NPAAA clade</taxon>
        <taxon>indigoferoid/millettioid clade</taxon>
        <taxon>Phaseoleae</taxon>
        <taxon>Psophocarpus</taxon>
    </lineage>
</organism>
<reference evidence="1 2" key="1">
    <citation type="submission" date="2024-01" db="EMBL/GenBank/DDBJ databases">
        <title>The genomes of 5 underutilized Papilionoideae crops provide insights into root nodulation and disease resistanc.</title>
        <authorList>
            <person name="Jiang F."/>
        </authorList>
    </citation>
    <scope>NUCLEOTIDE SEQUENCE [LARGE SCALE GENOMIC DNA]</scope>
    <source>
        <strain evidence="1">DUOXIRENSHENG_FW03</strain>
        <tissue evidence="1">Leaves</tissue>
    </source>
</reference>
<sequence>MNRVSNSNPSWHIFSCGEEKKVDSFCTNFCCITIKEVRRFIFTLFKEQWMKIIGGNMKVAWQSENVCKANGFICDFASYRVAGKSSMRIKFGVRFQYQHPLTLVEETEQSTECEKSG</sequence>
<evidence type="ECO:0000313" key="1">
    <source>
        <dbReference type="EMBL" id="KAK7396304.1"/>
    </source>
</evidence>
<proteinExistence type="predicted"/>
<dbReference type="AlphaFoldDB" id="A0AAN9SIT4"/>
<protein>
    <submittedName>
        <fullName evidence="1">Uncharacterized protein</fullName>
    </submittedName>
</protein>
<comment type="caution">
    <text evidence="1">The sequence shown here is derived from an EMBL/GenBank/DDBJ whole genome shotgun (WGS) entry which is preliminary data.</text>
</comment>
<dbReference type="EMBL" id="JAYMYS010000004">
    <property type="protein sequence ID" value="KAK7396304.1"/>
    <property type="molecule type" value="Genomic_DNA"/>
</dbReference>
<gene>
    <name evidence="1" type="ORF">VNO78_17211</name>
</gene>
<keyword evidence="2" id="KW-1185">Reference proteome</keyword>
<evidence type="ECO:0000313" key="2">
    <source>
        <dbReference type="Proteomes" id="UP001386955"/>
    </source>
</evidence>
<name>A0AAN9SIT4_PSOTE</name>
<accession>A0AAN9SIT4</accession>
<dbReference type="Proteomes" id="UP001386955">
    <property type="component" value="Unassembled WGS sequence"/>
</dbReference>